<feature type="region of interest" description="Disordered" evidence="3">
    <location>
        <begin position="420"/>
        <end position="461"/>
    </location>
</feature>
<keyword evidence="4" id="KW-0472">Membrane</keyword>
<dbReference type="GO" id="GO:0015562">
    <property type="term" value="F:efflux transmembrane transporter activity"/>
    <property type="evidence" value="ECO:0007669"/>
    <property type="project" value="TreeGrafter"/>
</dbReference>
<proteinExistence type="inferred from homology"/>
<evidence type="ECO:0000256" key="1">
    <source>
        <dbReference type="ARBA" id="ARBA00009477"/>
    </source>
</evidence>
<dbReference type="GO" id="GO:1990281">
    <property type="term" value="C:efflux pump complex"/>
    <property type="evidence" value="ECO:0007669"/>
    <property type="project" value="TreeGrafter"/>
</dbReference>
<protein>
    <submittedName>
        <fullName evidence="6">Biotin/lipoyl-binding protein</fullName>
    </submittedName>
</protein>
<dbReference type="Proteomes" id="UP000297475">
    <property type="component" value="Unassembled WGS sequence"/>
</dbReference>
<evidence type="ECO:0000313" key="7">
    <source>
        <dbReference type="Proteomes" id="UP000297475"/>
    </source>
</evidence>
<sequence length="461" mass="49825">MRLVQTVLGHPTMRKTLPALIAVALLALGWWGYHQLTTQPDTPRASGGGSARGLMGGRVGAGNMNTTEPVVQTLRAEFSDRQPALQLYGQTLFGRSWQITSDLGARIEQIHISEGDRVEAGDALVSLDARELERSLSRARAEATELAARIRQERLQGESDARALALEEELLALNEQALSRIQGLAERNLAAAADVEAARRNVITQQQSIESRRLAVDRLDDNLDQLNAQLASLQQDIADLEEDLTLTSITAPETGLVETILVQPGQRISAGTELMVLQSTDSFQVRATLPASRAGLLSREEPLTGVMTWQGDTTELSLQSWGIRNEDGGIPVTFALTSPRPPLLAGQFGTLTVMLPTVESVLALPSGAIYGNNRVYTVDQGDRLQGHTARIVGQDPQHPGERYLVTAPTVADGDRLLTTRLQRPETGLRVQPLRTNDRPETLDAPDRPGAIQGSAPLGGPQ</sequence>
<keyword evidence="4" id="KW-0812">Transmembrane</keyword>
<feature type="domain" description="Multidrug resistance protein MdtA-like barrel-sandwich hybrid" evidence="5">
    <location>
        <begin position="98"/>
        <end position="275"/>
    </location>
</feature>
<feature type="compositionally biased region" description="Gly residues" evidence="3">
    <location>
        <begin position="46"/>
        <end position="60"/>
    </location>
</feature>
<keyword evidence="7" id="KW-1185">Reference proteome</keyword>
<evidence type="ECO:0000256" key="4">
    <source>
        <dbReference type="SAM" id="Phobius"/>
    </source>
</evidence>
<comment type="caution">
    <text evidence="6">The sequence shown here is derived from an EMBL/GenBank/DDBJ whole genome shotgun (WGS) entry which is preliminary data.</text>
</comment>
<feature type="transmembrane region" description="Helical" evidence="4">
    <location>
        <begin position="16"/>
        <end position="33"/>
    </location>
</feature>
<dbReference type="InterPro" id="IPR058625">
    <property type="entry name" value="MdtA-like_BSH"/>
</dbReference>
<keyword evidence="2" id="KW-0175">Coiled coil</keyword>
<organism evidence="6 7">
    <name type="scientific">Natronospirillum operosum</name>
    <dbReference type="NCBI Taxonomy" id="2759953"/>
    <lineage>
        <taxon>Bacteria</taxon>
        <taxon>Pseudomonadati</taxon>
        <taxon>Pseudomonadota</taxon>
        <taxon>Gammaproteobacteria</taxon>
        <taxon>Oceanospirillales</taxon>
        <taxon>Natronospirillaceae</taxon>
        <taxon>Natronospirillum</taxon>
    </lineage>
</organism>
<name>A0A4Z0WJU8_9GAMM</name>
<evidence type="ECO:0000259" key="5">
    <source>
        <dbReference type="Pfam" id="PF25917"/>
    </source>
</evidence>
<comment type="similarity">
    <text evidence="1">Belongs to the membrane fusion protein (MFP) (TC 8.A.1) family.</text>
</comment>
<dbReference type="PANTHER" id="PTHR30469">
    <property type="entry name" value="MULTIDRUG RESISTANCE PROTEIN MDTA"/>
    <property type="match status" value="1"/>
</dbReference>
<keyword evidence="4" id="KW-1133">Transmembrane helix</keyword>
<reference evidence="6 7" key="1">
    <citation type="submission" date="2019-04" db="EMBL/GenBank/DDBJ databases">
        <title>Natronospirillum operosus gen. nov., sp. nov., a haloalkaliphilic satellite isolated from decaying biomass of laboratory culture of cyanobacterium Geitlerinema sp. and proposal of Natronospirillaceae fam. nov. and Saccharospirillaceae fam. nov.</title>
        <authorList>
            <person name="Kevbrin V."/>
            <person name="Boltyanskaya Y."/>
            <person name="Koziaeva V."/>
            <person name="Grouzdev D.S."/>
            <person name="Park M."/>
            <person name="Cho J."/>
        </authorList>
    </citation>
    <scope>NUCLEOTIDE SEQUENCE [LARGE SCALE GENOMIC DNA]</scope>
    <source>
        <strain evidence="6 7">G-116</strain>
    </source>
</reference>
<dbReference type="Gene3D" id="2.40.50.100">
    <property type="match status" value="2"/>
</dbReference>
<dbReference type="EMBL" id="SRMF01000001">
    <property type="protein sequence ID" value="TGG95833.1"/>
    <property type="molecule type" value="Genomic_DNA"/>
</dbReference>
<accession>A0A4Z0WJU8</accession>
<feature type="region of interest" description="Disordered" evidence="3">
    <location>
        <begin position="39"/>
        <end position="65"/>
    </location>
</feature>
<evidence type="ECO:0000256" key="3">
    <source>
        <dbReference type="SAM" id="MobiDB-lite"/>
    </source>
</evidence>
<evidence type="ECO:0000256" key="2">
    <source>
        <dbReference type="SAM" id="Coils"/>
    </source>
</evidence>
<evidence type="ECO:0000313" key="6">
    <source>
        <dbReference type="EMBL" id="TGG95833.1"/>
    </source>
</evidence>
<dbReference type="SUPFAM" id="SSF111369">
    <property type="entry name" value="HlyD-like secretion proteins"/>
    <property type="match status" value="1"/>
</dbReference>
<feature type="coiled-coil region" evidence="2">
    <location>
        <begin position="129"/>
        <end position="156"/>
    </location>
</feature>
<dbReference type="AlphaFoldDB" id="A0A4Z0WJU8"/>
<gene>
    <name evidence="6" type="ORF">E4656_05360</name>
</gene>
<dbReference type="OrthoDB" id="8524475at2"/>
<feature type="coiled-coil region" evidence="2">
    <location>
        <begin position="209"/>
        <end position="250"/>
    </location>
</feature>
<feature type="compositionally biased region" description="Basic and acidic residues" evidence="3">
    <location>
        <begin position="435"/>
        <end position="446"/>
    </location>
</feature>
<dbReference type="Pfam" id="PF25917">
    <property type="entry name" value="BSH_RND"/>
    <property type="match status" value="1"/>
</dbReference>